<comment type="caution">
    <text evidence="1">The sequence shown here is derived from an EMBL/GenBank/DDBJ whole genome shotgun (WGS) entry which is preliminary data.</text>
</comment>
<gene>
    <name evidence="1" type="ORF">BA1DRAFT_02550</name>
</gene>
<reference evidence="1 2" key="1">
    <citation type="submission" date="2014-03" db="EMBL/GenBank/DDBJ databases">
        <title>Draft Genome of Photorhabdus luminescens BA1, an Egyptian Isolate.</title>
        <authorList>
            <person name="Ghazal S."/>
            <person name="Hurst S.G.IV."/>
            <person name="Morris K."/>
            <person name="Thomas K."/>
            <person name="Tisa L.S."/>
        </authorList>
    </citation>
    <scope>NUCLEOTIDE SEQUENCE [LARGE SCALE GENOMIC DNA]</scope>
    <source>
        <strain evidence="1 2">BA1</strain>
    </source>
</reference>
<name>A0A022PK39_9GAMM</name>
<protein>
    <submittedName>
        <fullName evidence="1">Uncharacterized protein</fullName>
    </submittedName>
</protein>
<dbReference type="PATRIC" id="fig|1393736.3.peg.2609"/>
<dbReference type="AlphaFoldDB" id="A0A022PK39"/>
<evidence type="ECO:0000313" key="2">
    <source>
        <dbReference type="Proteomes" id="UP000023464"/>
    </source>
</evidence>
<proteinExistence type="predicted"/>
<sequence>MANMVLPRSIPVFYLCLNLKAELIHQSLNRTQVKVVR</sequence>
<accession>A0A022PK39</accession>
<dbReference type="EMBL" id="JFGV01000036">
    <property type="protein sequence ID" value="EYU14885.1"/>
    <property type="molecule type" value="Genomic_DNA"/>
</dbReference>
<evidence type="ECO:0000313" key="1">
    <source>
        <dbReference type="EMBL" id="EYU14885.1"/>
    </source>
</evidence>
<keyword evidence="2" id="KW-1185">Reference proteome</keyword>
<dbReference type="Proteomes" id="UP000023464">
    <property type="component" value="Unassembled WGS sequence"/>
</dbReference>
<organism evidence="1 2">
    <name type="scientific">Photorhabdus aegyptia</name>
    <dbReference type="NCBI Taxonomy" id="2805098"/>
    <lineage>
        <taxon>Bacteria</taxon>
        <taxon>Pseudomonadati</taxon>
        <taxon>Pseudomonadota</taxon>
        <taxon>Gammaproteobacteria</taxon>
        <taxon>Enterobacterales</taxon>
        <taxon>Morganellaceae</taxon>
        <taxon>Photorhabdus</taxon>
    </lineage>
</organism>